<dbReference type="GO" id="GO:0000938">
    <property type="term" value="C:GARP complex"/>
    <property type="evidence" value="ECO:0007669"/>
    <property type="project" value="UniProtKB-UniRule"/>
</dbReference>
<evidence type="ECO:0000256" key="2">
    <source>
        <dbReference type="RuleBase" id="RU368010"/>
    </source>
</evidence>
<dbReference type="STRING" id="5288.A0A5C5G020"/>
<evidence type="ECO:0000256" key="1">
    <source>
        <dbReference type="ARBA" id="ARBA00006080"/>
    </source>
</evidence>
<evidence type="ECO:0000256" key="3">
    <source>
        <dbReference type="SAM" id="MobiDB-lite"/>
    </source>
</evidence>
<reference evidence="4 5" key="1">
    <citation type="submission" date="2019-03" db="EMBL/GenBank/DDBJ databases">
        <title>Rhodosporidium diobovatum UCD-FST 08-225 genome sequencing, assembly, and annotation.</title>
        <authorList>
            <person name="Fakankun I.U."/>
            <person name="Fristensky B."/>
            <person name="Levin D.B."/>
        </authorList>
    </citation>
    <scope>NUCLEOTIDE SEQUENCE [LARGE SCALE GENOMIC DNA]</scope>
    <source>
        <strain evidence="4 5">UCD-FST 08-225</strain>
    </source>
</reference>
<dbReference type="GO" id="GO:0007030">
    <property type="term" value="P:Golgi organization"/>
    <property type="evidence" value="ECO:0007669"/>
    <property type="project" value="UniProtKB-UniRule"/>
</dbReference>
<dbReference type="GO" id="GO:0006869">
    <property type="term" value="P:lipid transport"/>
    <property type="evidence" value="ECO:0007669"/>
    <property type="project" value="UniProtKB-UniRule"/>
</dbReference>
<feature type="compositionally biased region" description="Low complexity" evidence="3">
    <location>
        <begin position="120"/>
        <end position="130"/>
    </location>
</feature>
<dbReference type="GO" id="GO:0042147">
    <property type="term" value="P:retrograde transport, endosome to Golgi"/>
    <property type="evidence" value="ECO:0007669"/>
    <property type="project" value="UniProtKB-UniRule"/>
</dbReference>
<feature type="non-terminal residue" evidence="4">
    <location>
        <position position="213"/>
    </location>
</feature>
<feature type="region of interest" description="Disordered" evidence="3">
    <location>
        <begin position="120"/>
        <end position="139"/>
    </location>
</feature>
<keyword evidence="2" id="KW-0653">Protein transport</keyword>
<comment type="caution">
    <text evidence="4">The sequence shown here is derived from an EMBL/GenBank/DDBJ whole genome shotgun (WGS) entry which is preliminary data.</text>
</comment>
<evidence type="ECO:0000313" key="5">
    <source>
        <dbReference type="Proteomes" id="UP000311382"/>
    </source>
</evidence>
<dbReference type="GO" id="GO:1990745">
    <property type="term" value="C:EARP complex"/>
    <property type="evidence" value="ECO:0007669"/>
    <property type="project" value="TreeGrafter"/>
</dbReference>
<dbReference type="AlphaFoldDB" id="A0A5C5G020"/>
<dbReference type="PANTHER" id="PTHR15954:SF4">
    <property type="entry name" value="VACUOLAR PROTEIN SORTING-ASSOCIATED PROTEIN 51 HOMOLOG"/>
    <property type="match status" value="1"/>
</dbReference>
<keyword evidence="5" id="KW-1185">Reference proteome</keyword>
<comment type="function">
    <text evidence="2">Acts as component of the GARP complex that is involved in retrograde transport from early and late endosomes to the trans-Golgi network (TGN).</text>
</comment>
<sequence length="213" mass="23412">RKRRTRLRDYYALATPREGHHQLDLDSPDSFDPHSYFTTLSSTASLPDLLKREIELLNGTSPSSSEIRELDGERQSLVYNHHHELIDASDTIRKMKSRAEALDTSLDALKTSFESVSQLSAATTRAAEPPSAAPPPRPAFNPLTHLSALLSLPILLRALLLHGQAQGQGGDHAPSQAQAHALWGAWEPALRSWEDGGVEGAREVGSECREVLR</sequence>
<organism evidence="4 5">
    <name type="scientific">Rhodotorula diobovata</name>
    <dbReference type="NCBI Taxonomy" id="5288"/>
    <lineage>
        <taxon>Eukaryota</taxon>
        <taxon>Fungi</taxon>
        <taxon>Dikarya</taxon>
        <taxon>Basidiomycota</taxon>
        <taxon>Pucciniomycotina</taxon>
        <taxon>Microbotryomycetes</taxon>
        <taxon>Sporidiobolales</taxon>
        <taxon>Sporidiobolaceae</taxon>
        <taxon>Rhodotorula</taxon>
    </lineage>
</organism>
<accession>A0A5C5G020</accession>
<dbReference type="GO" id="GO:0032456">
    <property type="term" value="P:endocytic recycling"/>
    <property type="evidence" value="ECO:0007669"/>
    <property type="project" value="TreeGrafter"/>
</dbReference>
<comment type="subcellular location">
    <subcellularLocation>
        <location evidence="2">Golgi apparatus</location>
        <location evidence="2">trans-Golgi network</location>
    </subcellularLocation>
</comment>
<comment type="subunit">
    <text evidence="2">Component of the Golgi-associated retrograde protein (GARP) complex.</text>
</comment>
<dbReference type="GO" id="GO:0005829">
    <property type="term" value="C:cytosol"/>
    <property type="evidence" value="ECO:0007669"/>
    <property type="project" value="GOC"/>
</dbReference>
<feature type="non-terminal residue" evidence="4">
    <location>
        <position position="1"/>
    </location>
</feature>
<comment type="similarity">
    <text evidence="1 2">Belongs to the VPS51 family.</text>
</comment>
<dbReference type="EMBL" id="SOZI01000039">
    <property type="protein sequence ID" value="TNY21674.1"/>
    <property type="molecule type" value="Genomic_DNA"/>
</dbReference>
<gene>
    <name evidence="4" type="ORF">DMC30DRAFT_342603</name>
</gene>
<dbReference type="GO" id="GO:0015031">
    <property type="term" value="P:protein transport"/>
    <property type="evidence" value="ECO:0007669"/>
    <property type="project" value="UniProtKB-UniRule"/>
</dbReference>
<keyword evidence="2" id="KW-0813">Transport</keyword>
<dbReference type="Proteomes" id="UP000311382">
    <property type="component" value="Unassembled WGS sequence"/>
</dbReference>
<proteinExistence type="inferred from homology"/>
<name>A0A5C5G020_9BASI</name>
<dbReference type="InterPro" id="IPR014812">
    <property type="entry name" value="Vps51"/>
</dbReference>
<keyword evidence="2" id="KW-0445">Lipid transport</keyword>
<dbReference type="PANTHER" id="PTHR15954">
    <property type="entry name" value="VACUOLAR PROTEIN SORTING-ASSOCIATED PROTEIN 51 HOMOLOG"/>
    <property type="match status" value="1"/>
</dbReference>
<evidence type="ECO:0000313" key="4">
    <source>
        <dbReference type="EMBL" id="TNY21674.1"/>
    </source>
</evidence>
<keyword evidence="2" id="KW-0333">Golgi apparatus</keyword>
<dbReference type="GO" id="GO:0016020">
    <property type="term" value="C:membrane"/>
    <property type="evidence" value="ECO:0007669"/>
    <property type="project" value="TreeGrafter"/>
</dbReference>
<dbReference type="OrthoDB" id="203678at2759"/>
<protein>
    <recommendedName>
        <fullName evidence="2">Vacuolar protein sorting-associated protein 51 homolog</fullName>
    </recommendedName>
</protein>
<dbReference type="Pfam" id="PF08700">
    <property type="entry name" value="VPS51_Exo84_N"/>
    <property type="match status" value="1"/>
</dbReference>
<dbReference type="GO" id="GO:0048193">
    <property type="term" value="P:Golgi vesicle transport"/>
    <property type="evidence" value="ECO:0007669"/>
    <property type="project" value="TreeGrafter"/>
</dbReference>